<organism evidence="3 4">
    <name type="scientific">Echria macrotheca</name>
    <dbReference type="NCBI Taxonomy" id="438768"/>
    <lineage>
        <taxon>Eukaryota</taxon>
        <taxon>Fungi</taxon>
        <taxon>Dikarya</taxon>
        <taxon>Ascomycota</taxon>
        <taxon>Pezizomycotina</taxon>
        <taxon>Sordariomycetes</taxon>
        <taxon>Sordariomycetidae</taxon>
        <taxon>Sordariales</taxon>
        <taxon>Schizotheciaceae</taxon>
        <taxon>Echria</taxon>
    </lineage>
</organism>
<dbReference type="InterPro" id="IPR036291">
    <property type="entry name" value="NAD(P)-bd_dom_sf"/>
</dbReference>
<protein>
    <submittedName>
        <fullName evidence="3">Uncharacterized protein</fullName>
    </submittedName>
</protein>
<proteinExistence type="inferred from homology"/>
<evidence type="ECO:0000313" key="3">
    <source>
        <dbReference type="EMBL" id="KAK1750202.1"/>
    </source>
</evidence>
<dbReference type="GO" id="GO:0016616">
    <property type="term" value="F:oxidoreductase activity, acting on the CH-OH group of donors, NAD or NADP as acceptor"/>
    <property type="evidence" value="ECO:0007669"/>
    <property type="project" value="TreeGrafter"/>
</dbReference>
<dbReference type="PRINTS" id="PR01167">
    <property type="entry name" value="INSADHFAMILY"/>
</dbReference>
<keyword evidence="4" id="KW-1185">Reference proteome</keyword>
<dbReference type="PANTHER" id="PTHR42760:SF127">
    <property type="entry name" value="3-KETOACYL-ACYL CARRIER PROTEIN REDUCTASE-RELATED"/>
    <property type="match status" value="1"/>
</dbReference>
<dbReference type="InterPro" id="IPR020904">
    <property type="entry name" value="Sc_DH/Rdtase_CS"/>
</dbReference>
<keyword evidence="2" id="KW-0521">NADP</keyword>
<dbReference type="PROSITE" id="PS00061">
    <property type="entry name" value="ADH_SHORT"/>
    <property type="match status" value="1"/>
</dbReference>
<dbReference type="GO" id="GO:0048038">
    <property type="term" value="F:quinone binding"/>
    <property type="evidence" value="ECO:0007669"/>
    <property type="project" value="TreeGrafter"/>
</dbReference>
<dbReference type="Proteomes" id="UP001239445">
    <property type="component" value="Unassembled WGS sequence"/>
</dbReference>
<dbReference type="Pfam" id="PF00106">
    <property type="entry name" value="adh_short"/>
    <property type="match status" value="1"/>
</dbReference>
<dbReference type="PANTHER" id="PTHR42760">
    <property type="entry name" value="SHORT-CHAIN DEHYDROGENASES/REDUCTASES FAMILY MEMBER"/>
    <property type="match status" value="1"/>
</dbReference>
<dbReference type="Gene3D" id="3.40.50.720">
    <property type="entry name" value="NAD(P)-binding Rossmann-like Domain"/>
    <property type="match status" value="1"/>
</dbReference>
<name>A0AAJ0B4U4_9PEZI</name>
<accession>A0AAJ0B4U4</accession>
<reference evidence="3" key="1">
    <citation type="submission" date="2023-06" db="EMBL/GenBank/DDBJ databases">
        <title>Genome-scale phylogeny and comparative genomics of the fungal order Sordariales.</title>
        <authorList>
            <consortium name="Lawrence Berkeley National Laboratory"/>
            <person name="Hensen N."/>
            <person name="Bonometti L."/>
            <person name="Westerberg I."/>
            <person name="Brannstrom I.O."/>
            <person name="Guillou S."/>
            <person name="Cros-Aarteil S."/>
            <person name="Calhoun S."/>
            <person name="Haridas S."/>
            <person name="Kuo A."/>
            <person name="Mondo S."/>
            <person name="Pangilinan J."/>
            <person name="Riley R."/>
            <person name="Labutti K."/>
            <person name="Andreopoulos B."/>
            <person name="Lipzen A."/>
            <person name="Chen C."/>
            <person name="Yanf M."/>
            <person name="Daum C."/>
            <person name="Ng V."/>
            <person name="Clum A."/>
            <person name="Steindorff A."/>
            <person name="Ohm R."/>
            <person name="Martin F."/>
            <person name="Silar P."/>
            <person name="Natvig D."/>
            <person name="Lalanne C."/>
            <person name="Gautier V."/>
            <person name="Ament-Velasquez S.L."/>
            <person name="Kruys A."/>
            <person name="Hutchinson M.I."/>
            <person name="Powell A.J."/>
            <person name="Barry K."/>
            <person name="Miller A.N."/>
            <person name="Grigoriev I.V."/>
            <person name="Debuchy R."/>
            <person name="Gladieux P."/>
            <person name="Thoren M.H."/>
            <person name="Johannesson H."/>
        </authorList>
    </citation>
    <scope>NUCLEOTIDE SEQUENCE</scope>
    <source>
        <strain evidence="3">PSN4</strain>
    </source>
</reference>
<sequence length="168" mass="17686">MDDFSPVGSTTDEMWNRVLAVNLNGPFFATKAAIAQFEKQEPSGGLIVNICSNASVHGFHAGAAYTVSKTALLALTKSTAGFYGPKGISAIALLLGGLENTNITDALAGGMNMEMFQRIQASQTPWEAGKTTVPVESVAKYIVFLSDPDIAPNANGSAISFNKNWPEA</sequence>
<dbReference type="GO" id="GO:0006633">
    <property type="term" value="P:fatty acid biosynthetic process"/>
    <property type="evidence" value="ECO:0007669"/>
    <property type="project" value="TreeGrafter"/>
</dbReference>
<dbReference type="EMBL" id="MU839848">
    <property type="protein sequence ID" value="KAK1750202.1"/>
    <property type="molecule type" value="Genomic_DNA"/>
</dbReference>
<evidence type="ECO:0000256" key="2">
    <source>
        <dbReference type="ARBA" id="ARBA00022857"/>
    </source>
</evidence>
<comment type="caution">
    <text evidence="3">The sequence shown here is derived from an EMBL/GenBank/DDBJ whole genome shotgun (WGS) entry which is preliminary data.</text>
</comment>
<evidence type="ECO:0000256" key="1">
    <source>
        <dbReference type="ARBA" id="ARBA00006484"/>
    </source>
</evidence>
<gene>
    <name evidence="3" type="ORF">QBC47DRAFT_394144</name>
</gene>
<evidence type="ECO:0000313" key="4">
    <source>
        <dbReference type="Proteomes" id="UP001239445"/>
    </source>
</evidence>
<dbReference type="InterPro" id="IPR002347">
    <property type="entry name" value="SDR_fam"/>
</dbReference>
<dbReference type="CDD" id="cd05233">
    <property type="entry name" value="SDR_c"/>
    <property type="match status" value="1"/>
</dbReference>
<comment type="similarity">
    <text evidence="1">Belongs to the short-chain dehydrogenases/reductases (SDR) family.</text>
</comment>
<dbReference type="SUPFAM" id="SSF51735">
    <property type="entry name" value="NAD(P)-binding Rossmann-fold domains"/>
    <property type="match status" value="1"/>
</dbReference>
<dbReference type="AlphaFoldDB" id="A0AAJ0B4U4"/>